<protein>
    <submittedName>
        <fullName evidence="1">Cin1 repeat from Cin1 middle repetitive family</fullName>
    </submittedName>
</protein>
<sequence>MSKCSQYLYFIDTFSLTEGENVSDAGAITMQREQYGVTVHLFIGAGRSPCKIIFMSRYLLLIIKQAIKD</sequence>
<organism evidence="1">
    <name type="scientific">Zea mays</name>
    <name type="common">Maize</name>
    <dbReference type="NCBI Taxonomy" id="4577"/>
    <lineage>
        <taxon>Eukaryota</taxon>
        <taxon>Viridiplantae</taxon>
        <taxon>Streptophyta</taxon>
        <taxon>Embryophyta</taxon>
        <taxon>Tracheophyta</taxon>
        <taxon>Spermatophyta</taxon>
        <taxon>Magnoliopsida</taxon>
        <taxon>Liliopsida</taxon>
        <taxon>Poales</taxon>
        <taxon>Poaceae</taxon>
        <taxon>PACMAD clade</taxon>
        <taxon>Panicoideae</taxon>
        <taxon>Andropogonodae</taxon>
        <taxon>Andropogoneae</taxon>
        <taxon>Tripsacinae</taxon>
        <taxon>Zea</taxon>
    </lineage>
</organism>
<proteinExistence type="predicted"/>
<evidence type="ECO:0000313" key="1">
    <source>
        <dbReference type="EMBL" id="CAA25066.1"/>
    </source>
</evidence>
<dbReference type="EMBL" id="X00263">
    <property type="protein sequence ID" value="CAA25066.1"/>
    <property type="molecule type" value="Genomic_DNA"/>
</dbReference>
<name>V9H1G2_MAIZE</name>
<accession>V9H1G2</accession>
<dbReference type="AlphaFoldDB" id="V9H1G2"/>
<reference evidence="1" key="1">
    <citation type="journal article" date="1984" name="Nature">
        <title>Similarity of the Cin1 repetitive family of Zea mays to eukaryotic transposable elements.</title>
        <authorList>
            <person name="Shepherd N.S."/>
            <person name="Schwarz-Sommer Z."/>
            <person name="Blumberg vel Spalve J."/>
            <person name="Gupta M."/>
            <person name="Wienand U."/>
            <person name="Saedler H."/>
        </authorList>
    </citation>
    <scope>NUCLEOTIDE SEQUENCE</scope>
</reference>